<sequence>MSMLAFYGYAQNVAPEQQEAYEKLSPAEFEQIKKVWETKKEKAALSKKAGGPVSQRMSHADVAYTLFQGVINAVFSPFAPDSTYLQDFGSPSAIAAHGYGQTFDPASVGFGVMGQDYFTQNNPYTIDTIYVGARYRTSSSVSGLTGDTLQVALVMGDTLDNNVWRVGIGYNAGTYPGQNRRINVLPPRYTGNSAVGTPGSLDAPNLMIIKYALKATDTAVNYIKVVPPAPIQVAGGDKIGILNTFIPGQSYDPNTQKYYVSGGRGDVNNISYLRYQNTSTSDNNSYFLEPLTLGSPSAGISFTLFSNTRYSAWTGNDAFRNEYVSPSATRAYLIDFWVTGTSTVGLDENDKFEPLSIYPNPSTGKVSLKVSTGGDYNLQLMDLTGKLVHTEALAVNSSEEFIRDFSYLPKGIYLVTIESGSSKQTLKLSLH</sequence>
<reference evidence="3 4" key="1">
    <citation type="journal article" date="2012" name="Stand. Genomic Sci.">
        <title>Genome sequence of the orange-pigmented seawater bacterium Owenweeksia hongkongensis type strain (UST20020801(T)).</title>
        <authorList>
            <person name="Riedel T."/>
            <person name="Held B."/>
            <person name="Nolan M."/>
            <person name="Lucas S."/>
            <person name="Lapidus A."/>
            <person name="Tice H."/>
            <person name="Del Rio T.G."/>
            <person name="Cheng J.F."/>
            <person name="Han C."/>
            <person name="Tapia R."/>
            <person name="Goodwin L.A."/>
            <person name="Pitluck S."/>
            <person name="Liolios K."/>
            <person name="Mavromatis K."/>
            <person name="Pagani I."/>
            <person name="Ivanova N."/>
            <person name="Mikhailova N."/>
            <person name="Pati A."/>
            <person name="Chen A."/>
            <person name="Palaniappan K."/>
            <person name="Rohde M."/>
            <person name="Tindall B.J."/>
            <person name="Detter J.C."/>
            <person name="Goker M."/>
            <person name="Woyke T."/>
            <person name="Bristow J."/>
            <person name="Eisen J.A."/>
            <person name="Markowitz V."/>
            <person name="Hugenholtz P."/>
            <person name="Klenk H.P."/>
            <person name="Kyrpides N.C."/>
        </authorList>
    </citation>
    <scope>NUCLEOTIDE SEQUENCE</scope>
    <source>
        <strain evidence="4">DSM 17368 / JCM 12287 / NRRL B-23963</strain>
    </source>
</reference>
<organism evidence="3 4">
    <name type="scientific">Owenweeksia hongkongensis (strain DSM 17368 / CIP 108786 / JCM 12287 / NRRL B-23963 / UST20020801)</name>
    <dbReference type="NCBI Taxonomy" id="926562"/>
    <lineage>
        <taxon>Bacteria</taxon>
        <taxon>Pseudomonadati</taxon>
        <taxon>Bacteroidota</taxon>
        <taxon>Flavobacteriia</taxon>
        <taxon>Flavobacteriales</taxon>
        <taxon>Owenweeksiaceae</taxon>
        <taxon>Owenweeksia</taxon>
    </lineage>
</organism>
<dbReference type="eggNOG" id="COG1404">
    <property type="taxonomic scope" value="Bacteria"/>
</dbReference>
<dbReference type="NCBIfam" id="TIGR04183">
    <property type="entry name" value="Por_Secre_tail"/>
    <property type="match status" value="1"/>
</dbReference>
<dbReference type="HOGENOM" id="CLU_635910_0_0_10"/>
<feature type="domain" description="Secretion system C-terminal sorting" evidence="2">
    <location>
        <begin position="357"/>
        <end position="427"/>
    </location>
</feature>
<dbReference type="InterPro" id="IPR026444">
    <property type="entry name" value="Secre_tail"/>
</dbReference>
<dbReference type="EMBL" id="CP003156">
    <property type="protein sequence ID" value="AEV31194.1"/>
    <property type="molecule type" value="Genomic_DNA"/>
</dbReference>
<keyword evidence="1" id="KW-0732">Signal</keyword>
<protein>
    <recommendedName>
        <fullName evidence="2">Secretion system C-terminal sorting domain-containing protein</fullName>
    </recommendedName>
</protein>
<name>G8R6Q1_OWEHD</name>
<evidence type="ECO:0000313" key="3">
    <source>
        <dbReference type="EMBL" id="AEV31194.1"/>
    </source>
</evidence>
<dbReference type="Pfam" id="PF18962">
    <property type="entry name" value="Por_Secre_tail"/>
    <property type="match status" value="1"/>
</dbReference>
<proteinExistence type="predicted"/>
<accession>G8R6Q1</accession>
<gene>
    <name evidence="3" type="ordered locus">Oweho_0172</name>
</gene>
<evidence type="ECO:0000313" key="4">
    <source>
        <dbReference type="Proteomes" id="UP000005631"/>
    </source>
</evidence>
<keyword evidence="4" id="KW-1185">Reference proteome</keyword>
<evidence type="ECO:0000259" key="2">
    <source>
        <dbReference type="Pfam" id="PF18962"/>
    </source>
</evidence>
<dbReference type="Proteomes" id="UP000005631">
    <property type="component" value="Chromosome"/>
</dbReference>
<dbReference type="AlphaFoldDB" id="G8R6Q1"/>
<dbReference type="KEGG" id="oho:Oweho_0172"/>
<evidence type="ECO:0000256" key="1">
    <source>
        <dbReference type="ARBA" id="ARBA00022729"/>
    </source>
</evidence>
<dbReference type="STRING" id="926562.Oweho_0172"/>